<dbReference type="Proteomes" id="UP000000238">
    <property type="component" value="Chromosome"/>
</dbReference>
<accession>Q2SNI3</accession>
<evidence type="ECO:0000313" key="3">
    <source>
        <dbReference type="Proteomes" id="UP000000238"/>
    </source>
</evidence>
<feature type="region of interest" description="Disordered" evidence="1">
    <location>
        <begin position="92"/>
        <end position="112"/>
    </location>
</feature>
<organism evidence="2 3">
    <name type="scientific">Hahella chejuensis (strain KCTC 2396)</name>
    <dbReference type="NCBI Taxonomy" id="349521"/>
    <lineage>
        <taxon>Bacteria</taxon>
        <taxon>Pseudomonadati</taxon>
        <taxon>Pseudomonadota</taxon>
        <taxon>Gammaproteobacteria</taxon>
        <taxon>Oceanospirillales</taxon>
        <taxon>Hahellaceae</taxon>
        <taxon>Hahella</taxon>
    </lineage>
</organism>
<keyword evidence="3" id="KW-1185">Reference proteome</keyword>
<dbReference type="AlphaFoldDB" id="Q2SNI3"/>
<dbReference type="KEGG" id="hch:HCH_00900"/>
<evidence type="ECO:0000313" key="2">
    <source>
        <dbReference type="EMBL" id="ABC27791.1"/>
    </source>
</evidence>
<evidence type="ECO:0000256" key="1">
    <source>
        <dbReference type="SAM" id="MobiDB-lite"/>
    </source>
</evidence>
<dbReference type="RefSeq" id="WP_011394866.1">
    <property type="nucleotide sequence ID" value="NC_007645.1"/>
</dbReference>
<dbReference type="HOGENOM" id="CLU_813213_0_0_6"/>
<proteinExistence type="predicted"/>
<feature type="compositionally biased region" description="Polar residues" evidence="1">
    <location>
        <begin position="129"/>
        <end position="144"/>
    </location>
</feature>
<protein>
    <submittedName>
        <fullName evidence="2">Uncharacterized protein</fullName>
    </submittedName>
</protein>
<name>Q2SNI3_HAHCH</name>
<dbReference type="PROSITE" id="PS51257">
    <property type="entry name" value="PROKAR_LIPOPROTEIN"/>
    <property type="match status" value="1"/>
</dbReference>
<dbReference type="OrthoDB" id="6199494at2"/>
<reference evidence="2 3" key="1">
    <citation type="journal article" date="2005" name="Nucleic Acids Res.">
        <title>Genomic blueprint of Hahella chejuensis, a marine microbe producing an algicidal agent.</title>
        <authorList>
            <person name="Jeong H."/>
            <person name="Yim J.H."/>
            <person name="Lee C."/>
            <person name="Choi S.-H."/>
            <person name="Park Y.K."/>
            <person name="Yoon S.H."/>
            <person name="Hur C.-G."/>
            <person name="Kang H.-Y."/>
            <person name="Kim D."/>
            <person name="Lee H.H."/>
            <person name="Park K.H."/>
            <person name="Park S.-H."/>
            <person name="Park H.-S."/>
            <person name="Lee H.K."/>
            <person name="Oh T.K."/>
            <person name="Kim J.F."/>
        </authorList>
    </citation>
    <scope>NUCLEOTIDE SEQUENCE [LARGE SCALE GENOMIC DNA]</scope>
    <source>
        <strain evidence="2 3">KCTC 2396</strain>
    </source>
</reference>
<sequence>MPPTIIKPQFSQRLVQTFRSSLIVSLFVSLQGCAVSWWSSPETTAPPEDVSQLETTAPVKEASSDIAQPQVASPSEVLQNDEAQSTDALVEAINSPPPAAGPASEARQEEPLQLPSAEVVVEGSVATPAHSSGEISPATQGPPQQTLAMTQVIPPPAEDLSAVKDKTNEHATKEDNEEAGSLKAVEVKAQPASIKRSTTTAALSQNIGSFGIWTLERNWDGEHPDRCRLSTPTRQVEIGDHTSQIWLSLEPGRFVVYASSDIFLKKRGVGLRLDQSKLMSFSQQDYPTRSLVLSDITDEIEKSKMLHVYLVLGEQKSSLSHQEFSLQDMRKAIPALKRCNS</sequence>
<gene>
    <name evidence="2" type="ordered locus">HCH_00900</name>
</gene>
<feature type="region of interest" description="Disordered" evidence="1">
    <location>
        <begin position="41"/>
        <end position="73"/>
    </location>
</feature>
<dbReference type="EMBL" id="CP000155">
    <property type="protein sequence ID" value="ABC27791.1"/>
    <property type="molecule type" value="Genomic_DNA"/>
</dbReference>
<feature type="region of interest" description="Disordered" evidence="1">
    <location>
        <begin position="125"/>
        <end position="144"/>
    </location>
</feature>